<dbReference type="RefSeq" id="WP_129316242.1">
    <property type="nucleotide sequence ID" value="NZ_NOIQ01000021.1"/>
</dbReference>
<keyword evidence="3" id="KW-0804">Transcription</keyword>
<accession>A0A7K1LJD0</accession>
<dbReference type="Gene3D" id="1.10.357.10">
    <property type="entry name" value="Tetracycline Repressor, domain 2"/>
    <property type="match status" value="1"/>
</dbReference>
<sequence length="223" mass="23981">MSTPHLSRAEARAHMESAIITAGREQLVSRGAANLSLREVARSIGVVSSAVYRYVSSRDELLTLLVVDAYSSLADHAESRIDGTGAATDRFRRLAFGMREWALDHREQWALLYGSPVPGYSAPADRTTGPGTRVIRLFLESIPSDVDAPEPSSGFAAQIRPELETLGVAASPTQTAFCIEAWGSIVGCISMEIFGQLGPAMEGLGEEIMSRTVDSLTRRLGQG</sequence>
<dbReference type="InterPro" id="IPR050109">
    <property type="entry name" value="HTH-type_TetR-like_transc_reg"/>
</dbReference>
<keyword evidence="1" id="KW-0805">Transcription regulation</keyword>
<dbReference type="InterPro" id="IPR025996">
    <property type="entry name" value="MT1864/Rv1816-like_C"/>
</dbReference>
<dbReference type="InterPro" id="IPR009057">
    <property type="entry name" value="Homeodomain-like_sf"/>
</dbReference>
<gene>
    <name evidence="6" type="ORF">GMA10_08790</name>
</gene>
<evidence type="ECO:0000256" key="1">
    <source>
        <dbReference type="ARBA" id="ARBA00023015"/>
    </source>
</evidence>
<dbReference type="AlphaFoldDB" id="A0A7K1LJD0"/>
<evidence type="ECO:0000256" key="3">
    <source>
        <dbReference type="ARBA" id="ARBA00023163"/>
    </source>
</evidence>
<protein>
    <submittedName>
        <fullName evidence="6">TetR family transcriptional regulator</fullName>
    </submittedName>
</protein>
<dbReference type="OrthoDB" id="3210322at2"/>
<dbReference type="PANTHER" id="PTHR30055:SF243">
    <property type="entry name" value="HTH-TYPE TRANSCRIPTIONAL REGULATOR RV1816"/>
    <property type="match status" value="1"/>
</dbReference>
<evidence type="ECO:0000256" key="2">
    <source>
        <dbReference type="ARBA" id="ARBA00023125"/>
    </source>
</evidence>
<evidence type="ECO:0000259" key="5">
    <source>
        <dbReference type="PROSITE" id="PS50977"/>
    </source>
</evidence>
<dbReference type="Pfam" id="PF13305">
    <property type="entry name" value="TetR_C_33"/>
    <property type="match status" value="1"/>
</dbReference>
<name>A0A7K1LJD0_9MICC</name>
<comment type="caution">
    <text evidence="6">The sequence shown here is derived from an EMBL/GenBank/DDBJ whole genome shotgun (WGS) entry which is preliminary data.</text>
</comment>
<dbReference type="InterPro" id="IPR001647">
    <property type="entry name" value="HTH_TetR"/>
</dbReference>
<keyword evidence="2 4" id="KW-0238">DNA-binding</keyword>
<feature type="DNA-binding region" description="H-T-H motif" evidence="4">
    <location>
        <begin position="36"/>
        <end position="55"/>
    </location>
</feature>
<dbReference type="SUPFAM" id="SSF48498">
    <property type="entry name" value="Tetracyclin repressor-like, C-terminal domain"/>
    <property type="match status" value="1"/>
</dbReference>
<dbReference type="PANTHER" id="PTHR30055">
    <property type="entry name" value="HTH-TYPE TRANSCRIPTIONAL REGULATOR RUTR"/>
    <property type="match status" value="1"/>
</dbReference>
<evidence type="ECO:0000256" key="4">
    <source>
        <dbReference type="PROSITE-ProRule" id="PRU00335"/>
    </source>
</evidence>
<dbReference type="Proteomes" id="UP000462152">
    <property type="component" value="Unassembled WGS sequence"/>
</dbReference>
<dbReference type="SUPFAM" id="SSF46689">
    <property type="entry name" value="Homeodomain-like"/>
    <property type="match status" value="1"/>
</dbReference>
<proteinExistence type="predicted"/>
<reference evidence="6 7" key="1">
    <citation type="submission" date="2019-12" db="EMBL/GenBank/DDBJ databases">
        <authorList>
            <person name="Li J."/>
            <person name="Shi Y."/>
            <person name="Xu G."/>
            <person name="Xiao D."/>
            <person name="Ran X."/>
        </authorList>
    </citation>
    <scope>NUCLEOTIDE SEQUENCE [LARGE SCALE GENOMIC DNA]</scope>
    <source>
        <strain evidence="6 7">JCM 15915</strain>
    </source>
</reference>
<dbReference type="Pfam" id="PF00440">
    <property type="entry name" value="TetR_N"/>
    <property type="match status" value="1"/>
</dbReference>
<dbReference type="GO" id="GO:0003700">
    <property type="term" value="F:DNA-binding transcription factor activity"/>
    <property type="evidence" value="ECO:0007669"/>
    <property type="project" value="TreeGrafter"/>
</dbReference>
<evidence type="ECO:0000313" key="6">
    <source>
        <dbReference type="EMBL" id="MUN55301.1"/>
    </source>
</evidence>
<organism evidence="6 7">
    <name type="scientific">Rothia koreensis</name>
    <dbReference type="NCBI Taxonomy" id="592378"/>
    <lineage>
        <taxon>Bacteria</taxon>
        <taxon>Bacillati</taxon>
        <taxon>Actinomycetota</taxon>
        <taxon>Actinomycetes</taxon>
        <taxon>Micrococcales</taxon>
        <taxon>Micrococcaceae</taxon>
        <taxon>Rothia</taxon>
    </lineage>
</organism>
<keyword evidence="7" id="KW-1185">Reference proteome</keyword>
<evidence type="ECO:0000313" key="7">
    <source>
        <dbReference type="Proteomes" id="UP000462152"/>
    </source>
</evidence>
<dbReference type="GO" id="GO:0000976">
    <property type="term" value="F:transcription cis-regulatory region binding"/>
    <property type="evidence" value="ECO:0007669"/>
    <property type="project" value="TreeGrafter"/>
</dbReference>
<dbReference type="InterPro" id="IPR036271">
    <property type="entry name" value="Tet_transcr_reg_TetR-rel_C_sf"/>
</dbReference>
<dbReference type="EMBL" id="WOGT01000005">
    <property type="protein sequence ID" value="MUN55301.1"/>
    <property type="molecule type" value="Genomic_DNA"/>
</dbReference>
<feature type="domain" description="HTH tetR-type" evidence="5">
    <location>
        <begin position="13"/>
        <end position="73"/>
    </location>
</feature>
<dbReference type="PROSITE" id="PS50977">
    <property type="entry name" value="HTH_TETR_2"/>
    <property type="match status" value="1"/>
</dbReference>